<keyword evidence="2 5" id="KW-0560">Oxidoreductase</keyword>
<dbReference type="eggNOG" id="COG1012">
    <property type="taxonomic scope" value="Bacteria"/>
</dbReference>
<feature type="active site" evidence="4">
    <location>
        <position position="266"/>
    </location>
</feature>
<evidence type="ECO:0000256" key="2">
    <source>
        <dbReference type="ARBA" id="ARBA00023002"/>
    </source>
</evidence>
<gene>
    <name evidence="8" type="ORF">Krac_10536</name>
</gene>
<evidence type="ECO:0000313" key="8">
    <source>
        <dbReference type="EMBL" id="EFH89015.1"/>
    </source>
</evidence>
<reference evidence="8 9" key="1">
    <citation type="journal article" date="2011" name="Stand. Genomic Sci.">
        <title>Non-contiguous finished genome sequence and contextual data of the filamentous soil bacterium Ktedonobacter racemifer type strain (SOSP1-21).</title>
        <authorList>
            <person name="Chang Y.J."/>
            <person name="Land M."/>
            <person name="Hauser L."/>
            <person name="Chertkov O."/>
            <person name="Del Rio T.G."/>
            <person name="Nolan M."/>
            <person name="Copeland A."/>
            <person name="Tice H."/>
            <person name="Cheng J.F."/>
            <person name="Lucas S."/>
            <person name="Han C."/>
            <person name="Goodwin L."/>
            <person name="Pitluck S."/>
            <person name="Ivanova N."/>
            <person name="Ovchinikova G."/>
            <person name="Pati A."/>
            <person name="Chen A."/>
            <person name="Palaniappan K."/>
            <person name="Mavromatis K."/>
            <person name="Liolios K."/>
            <person name="Brettin T."/>
            <person name="Fiebig A."/>
            <person name="Rohde M."/>
            <person name="Abt B."/>
            <person name="Goker M."/>
            <person name="Detter J.C."/>
            <person name="Woyke T."/>
            <person name="Bristow J."/>
            <person name="Eisen J.A."/>
            <person name="Markowitz V."/>
            <person name="Hugenholtz P."/>
            <person name="Kyrpides N.C."/>
            <person name="Klenk H.P."/>
            <person name="Lapidus A."/>
        </authorList>
    </citation>
    <scope>NUCLEOTIDE SEQUENCE [LARGE SCALE GENOMIC DNA]</scope>
    <source>
        <strain evidence="9">DSM 44963</strain>
    </source>
</reference>
<feature type="compositionally biased region" description="Acidic residues" evidence="6">
    <location>
        <begin position="506"/>
        <end position="516"/>
    </location>
</feature>
<feature type="domain" description="Aldehyde dehydrogenase" evidence="7">
    <location>
        <begin position="40"/>
        <end position="485"/>
    </location>
</feature>
<dbReference type="PANTHER" id="PTHR11699">
    <property type="entry name" value="ALDEHYDE DEHYDROGENASE-RELATED"/>
    <property type="match status" value="1"/>
</dbReference>
<proteinExistence type="inferred from homology"/>
<dbReference type="AlphaFoldDB" id="D6THL0"/>
<dbReference type="EMBL" id="ADVG01000001">
    <property type="protein sequence ID" value="EFH89015.1"/>
    <property type="molecule type" value="Genomic_DNA"/>
</dbReference>
<dbReference type="PIRSF" id="PIRSF036490">
    <property type="entry name" value="Aldedh_dupl"/>
    <property type="match status" value="1"/>
</dbReference>
<dbReference type="InterPro" id="IPR015590">
    <property type="entry name" value="Aldehyde_DH_dom"/>
</dbReference>
<evidence type="ECO:0000259" key="7">
    <source>
        <dbReference type="Pfam" id="PF00171"/>
    </source>
</evidence>
<dbReference type="InterPro" id="IPR016162">
    <property type="entry name" value="Ald_DH_N"/>
</dbReference>
<feature type="compositionally biased region" description="Polar residues" evidence="6">
    <location>
        <begin position="492"/>
        <end position="503"/>
    </location>
</feature>
<comment type="similarity">
    <text evidence="1 3 5">Belongs to the aldehyde dehydrogenase family.</text>
</comment>
<feature type="domain" description="Aldehyde dehydrogenase" evidence="7">
    <location>
        <begin position="549"/>
        <end position="772"/>
    </location>
</feature>
<dbReference type="InterPro" id="IPR016163">
    <property type="entry name" value="Ald_DH_C"/>
</dbReference>
<dbReference type="GO" id="GO:0004029">
    <property type="term" value="F:aldehyde dehydrogenase (NAD+) activity"/>
    <property type="evidence" value="ECO:0007669"/>
    <property type="project" value="UniProtKB-EC"/>
</dbReference>
<organism evidence="8 9">
    <name type="scientific">Ktedonobacter racemifer DSM 44963</name>
    <dbReference type="NCBI Taxonomy" id="485913"/>
    <lineage>
        <taxon>Bacteria</taxon>
        <taxon>Bacillati</taxon>
        <taxon>Chloroflexota</taxon>
        <taxon>Ktedonobacteria</taxon>
        <taxon>Ktedonobacterales</taxon>
        <taxon>Ktedonobacteraceae</taxon>
        <taxon>Ktedonobacter</taxon>
    </lineage>
</organism>
<name>D6THL0_KTERA</name>
<evidence type="ECO:0000313" key="9">
    <source>
        <dbReference type="Proteomes" id="UP000004508"/>
    </source>
</evidence>
<dbReference type="InterPro" id="IPR011408">
    <property type="entry name" value="Aldehyde_DH"/>
</dbReference>
<dbReference type="SUPFAM" id="SSF53720">
    <property type="entry name" value="ALDH-like"/>
    <property type="match status" value="2"/>
</dbReference>
<dbReference type="Proteomes" id="UP000004508">
    <property type="component" value="Unassembled WGS sequence"/>
</dbReference>
<dbReference type="RefSeq" id="WP_007905321.1">
    <property type="nucleotide sequence ID" value="NZ_ADVG01000001.1"/>
</dbReference>
<dbReference type="InterPro" id="IPR016161">
    <property type="entry name" value="Ald_DH/histidinol_DH"/>
</dbReference>
<evidence type="ECO:0000256" key="1">
    <source>
        <dbReference type="ARBA" id="ARBA00009986"/>
    </source>
</evidence>
<sequence>MNVMELFETMEYGPAPEAATTVQAWLKEHERFGLFIENQWVEPASGQYMESMNPANGKALVQVASASSADVDAAVAAARKAFKTWSKTPDHVRARYMYALARQIQKHARFLSVLESLDNGKSIRETRDIDIPLVARHFYYHAGWAQLMGRELPGYEPVGVVGQIIPWNFPLLMLAWKIAPAIAMGNTVVLKPARYTPLTALKFAEIVQEAGLPEGVINIVTGEASQVGDALVKHPDVNKIAFTGSTEVGRSIRRSTAGSGKKLSLELGGKSPFIVFDDADLDSVVEGVVDAIWFNQGQVCCAGSRLLVQENVAERLLNKLRARMEKLRVGDPLDKGIDIGAIVSPSQLQEIERLVAQGEAEGAEKWQPSWACPSEGSFFPPTLFTNVSPASSIAQVEIFGPVLVAMTFRTPTEAVQLANNTRYGLAASIWSDNINLALDIAPKIQAGSVWINCTNVFDASSGFGGYRESGYGREGGKEGLYEYVHPGWEASQVSEKPQRSRPQSLAEDEEVANTSEEAELALPAIDRTPKLFIGGKQVRPDSGYSLSVKGVDGKPLGEVGEGNRKDIRNAVEAAHAASKWASATPHNRAQILYYIAENLAVREEEFARRIMQQMGRGRKEALQEVHATLSRLFSYAAWTDKFEGVIHRPPMRGVTLAMHEPIGVMGVVAPDEYPLLGFISLVAPAIAMGNTVVAIPSPMAPLSATDCYQIFETSDLPVGVVNIVTGEREGLAKVLAEHEDVDALWYFGSAGGAKMVEEGSASNMKRTWVNYGRQRDWLDPIQGEGEEFLRASVQVKNIWVPYGE</sequence>
<dbReference type="FunFam" id="3.40.605.10:FF:000007">
    <property type="entry name" value="NAD/NADP-dependent betaine aldehyde dehydrogenase"/>
    <property type="match status" value="1"/>
</dbReference>
<dbReference type="FunFam" id="3.40.309.10:FF:000012">
    <property type="entry name" value="Betaine aldehyde dehydrogenase"/>
    <property type="match status" value="1"/>
</dbReference>
<accession>D6THL0</accession>
<dbReference type="Gene3D" id="3.40.309.10">
    <property type="entry name" value="Aldehyde Dehydrogenase, Chain A, domain 2"/>
    <property type="match status" value="1"/>
</dbReference>
<keyword evidence="9" id="KW-1185">Reference proteome</keyword>
<dbReference type="OrthoDB" id="9758906at2"/>
<evidence type="ECO:0000256" key="4">
    <source>
        <dbReference type="PROSITE-ProRule" id="PRU10007"/>
    </source>
</evidence>
<dbReference type="Gene3D" id="3.40.605.10">
    <property type="entry name" value="Aldehyde Dehydrogenase, Chain A, domain 1"/>
    <property type="match status" value="2"/>
</dbReference>
<dbReference type="PROSITE" id="PS00687">
    <property type="entry name" value="ALDEHYDE_DEHYDR_GLU"/>
    <property type="match status" value="1"/>
</dbReference>
<dbReference type="InParanoid" id="D6THL0"/>
<evidence type="ECO:0000256" key="3">
    <source>
        <dbReference type="PIRNR" id="PIRNR036490"/>
    </source>
</evidence>
<dbReference type="EC" id="1.2.1.3" evidence="8"/>
<dbReference type="InterPro" id="IPR029510">
    <property type="entry name" value="Ald_DH_CS_GLU"/>
</dbReference>
<evidence type="ECO:0000256" key="6">
    <source>
        <dbReference type="SAM" id="MobiDB-lite"/>
    </source>
</evidence>
<dbReference type="CDD" id="cd07111">
    <property type="entry name" value="ALDH_F16"/>
    <property type="match status" value="1"/>
</dbReference>
<protein>
    <submittedName>
        <fullName evidence="8">Aldehyde dehydrogenase (NAD(+))</fullName>
        <ecNumber evidence="8">1.2.1.3</ecNumber>
    </submittedName>
</protein>
<comment type="caution">
    <text evidence="8">The sequence shown here is derived from an EMBL/GenBank/DDBJ whole genome shotgun (WGS) entry which is preliminary data.</text>
</comment>
<evidence type="ECO:0000256" key="5">
    <source>
        <dbReference type="RuleBase" id="RU003345"/>
    </source>
</evidence>
<dbReference type="Pfam" id="PF00171">
    <property type="entry name" value="Aldedh"/>
    <property type="match status" value="2"/>
</dbReference>
<feature type="region of interest" description="Disordered" evidence="6">
    <location>
        <begin position="492"/>
        <end position="516"/>
    </location>
</feature>
<dbReference type="STRING" id="485913.Krac_10536"/>